<dbReference type="EMBL" id="PFBA01000010">
    <property type="protein sequence ID" value="PIT92754.1"/>
    <property type="molecule type" value="Genomic_DNA"/>
</dbReference>
<reference evidence="2" key="1">
    <citation type="submission" date="2017-09" db="EMBL/GenBank/DDBJ databases">
        <title>Depth-based differentiation of microbial function through sediment-hosted aquifers and enrichment of novel symbionts in the deep terrestrial subsurface.</title>
        <authorList>
            <person name="Probst A.J."/>
            <person name="Ladd B."/>
            <person name="Jarett J.K."/>
            <person name="Geller-Mcgrath D.E."/>
            <person name="Sieber C.M.K."/>
            <person name="Emerson J.B."/>
            <person name="Anantharaman K."/>
            <person name="Thomas B.C."/>
            <person name="Malmstrom R."/>
            <person name="Stieglmeier M."/>
            <person name="Klingl A."/>
            <person name="Woyke T."/>
            <person name="Ryan C.M."/>
            <person name="Banfield J.F."/>
        </authorList>
    </citation>
    <scope>NUCLEOTIDE SEQUENCE [LARGE SCALE GENOMIC DNA]</scope>
</reference>
<comment type="caution">
    <text evidence="1">The sequence shown here is derived from an EMBL/GenBank/DDBJ whole genome shotgun (WGS) entry which is preliminary data.</text>
</comment>
<gene>
    <name evidence="1" type="ORF">COU08_00690</name>
</gene>
<accession>A0A2M6WJ44</accession>
<dbReference type="Proteomes" id="UP000228635">
    <property type="component" value="Unassembled WGS sequence"/>
</dbReference>
<sequence length="90" mass="10010">MEKWIKDAGNMEKIALDSNLFAKKVAAEQVFGSNLFLGEKTVRPAEGGTPNSLGKLGGNQWDALRASHQKISLLSETRILERMRRIELPT</sequence>
<organism evidence="1 2">
    <name type="scientific">Candidatus Harrisonbacteria bacterium CG10_big_fil_rev_8_21_14_0_10_42_17</name>
    <dbReference type="NCBI Taxonomy" id="1974584"/>
    <lineage>
        <taxon>Bacteria</taxon>
        <taxon>Candidatus Harrisoniibacteriota</taxon>
    </lineage>
</organism>
<name>A0A2M6WJ44_9BACT</name>
<protein>
    <submittedName>
        <fullName evidence="1">Uncharacterized protein</fullName>
    </submittedName>
</protein>
<proteinExistence type="predicted"/>
<evidence type="ECO:0000313" key="1">
    <source>
        <dbReference type="EMBL" id="PIT92754.1"/>
    </source>
</evidence>
<dbReference type="AlphaFoldDB" id="A0A2M6WJ44"/>
<evidence type="ECO:0000313" key="2">
    <source>
        <dbReference type="Proteomes" id="UP000228635"/>
    </source>
</evidence>